<dbReference type="AlphaFoldDB" id="A0A6A4S7Q4"/>
<name>A0A6A4S7Q4_SCOMX</name>
<dbReference type="PANTHER" id="PTHR33504">
    <property type="entry name" value="NADH DEHYDROGENASE (UBIQUINONE) 1 BETA SUBCOMPLEX, 4"/>
    <property type="match status" value="1"/>
</dbReference>
<feature type="region of interest" description="Disordered" evidence="1">
    <location>
        <begin position="166"/>
        <end position="193"/>
    </location>
</feature>
<gene>
    <name evidence="2" type="ORF">F2P81_019345</name>
</gene>
<sequence length="362" mass="42077">MLGHSVILHTELDRGAQRFSSEHCIVVEGQKWKKSSGANMHQQLITQLSEFPQRSRCRSHRAACLVIRPQAIYSMCILSDGIVVITLPEMEHLCGGDGGLRTPKGHDDKRQADEMFREDIKRIQKDLHSSGRRTSTEQNQLAFVCRRVEQSAVHLCSEPGLKTMGPVKQQTTSFISPREKQGQDSSVQRPPEQITFPPGIYYKIFTHRPITDVCASSPKDYTQPGLRKPVAWQNVRNRPVLQEDRSGWYQRIENNSWRLFCSKVVPIAEPIEFGENQKMDFHHSRLQRQQDVERWRRRRKMEWLRQMYTQGRLQTHPVHGHVATLVRSSAQEVMETVDEKGEHEEWELDELLTWTTTLSYEK</sequence>
<comment type="caution">
    <text evidence="2">The sequence shown here is derived from an EMBL/GenBank/DDBJ whole genome shotgun (WGS) entry which is preliminary data.</text>
</comment>
<protein>
    <submittedName>
        <fullName evidence="2">Uncharacterized protein</fullName>
    </submittedName>
</protein>
<dbReference type="PANTHER" id="PTHR33504:SF2">
    <property type="entry name" value="PROTEIN MFI"/>
    <property type="match status" value="1"/>
</dbReference>
<dbReference type="EMBL" id="VEVO01000017">
    <property type="protein sequence ID" value="KAF0028258.1"/>
    <property type="molecule type" value="Genomic_DNA"/>
</dbReference>
<evidence type="ECO:0000313" key="2">
    <source>
        <dbReference type="EMBL" id="KAF0028258.1"/>
    </source>
</evidence>
<reference evidence="2 3" key="1">
    <citation type="submission" date="2019-06" db="EMBL/GenBank/DDBJ databases">
        <title>Draft genomes of female and male turbot (Scophthalmus maximus).</title>
        <authorList>
            <person name="Xu H."/>
            <person name="Xu X.-W."/>
            <person name="Shao C."/>
            <person name="Chen S."/>
        </authorList>
    </citation>
    <scope>NUCLEOTIDE SEQUENCE [LARGE SCALE GENOMIC DNA]</scope>
    <source>
        <strain evidence="2">Ysfricsl-2016a</strain>
        <tissue evidence="2">Blood</tissue>
    </source>
</reference>
<dbReference type="Proteomes" id="UP000438429">
    <property type="component" value="Unassembled WGS sequence"/>
</dbReference>
<evidence type="ECO:0000313" key="3">
    <source>
        <dbReference type="Proteomes" id="UP000438429"/>
    </source>
</evidence>
<organism evidence="2 3">
    <name type="scientific">Scophthalmus maximus</name>
    <name type="common">Turbot</name>
    <name type="synonym">Psetta maxima</name>
    <dbReference type="NCBI Taxonomy" id="52904"/>
    <lineage>
        <taxon>Eukaryota</taxon>
        <taxon>Metazoa</taxon>
        <taxon>Chordata</taxon>
        <taxon>Craniata</taxon>
        <taxon>Vertebrata</taxon>
        <taxon>Euteleostomi</taxon>
        <taxon>Actinopterygii</taxon>
        <taxon>Neopterygii</taxon>
        <taxon>Teleostei</taxon>
        <taxon>Neoteleostei</taxon>
        <taxon>Acanthomorphata</taxon>
        <taxon>Carangaria</taxon>
        <taxon>Pleuronectiformes</taxon>
        <taxon>Pleuronectoidei</taxon>
        <taxon>Scophthalmidae</taxon>
        <taxon>Scophthalmus</taxon>
    </lineage>
</organism>
<evidence type="ECO:0000256" key="1">
    <source>
        <dbReference type="SAM" id="MobiDB-lite"/>
    </source>
</evidence>
<proteinExistence type="predicted"/>
<accession>A0A6A4S7Q4</accession>